<name>A0A0G4IKD2_PLABS</name>
<feature type="compositionally biased region" description="Polar residues" evidence="6">
    <location>
        <begin position="141"/>
        <end position="151"/>
    </location>
</feature>
<dbReference type="PROSITE" id="PS51221">
    <property type="entry name" value="TTL"/>
    <property type="match status" value="1"/>
</dbReference>
<evidence type="ECO:0000313" key="7">
    <source>
        <dbReference type="EMBL" id="CEO95540.1"/>
    </source>
</evidence>
<dbReference type="GO" id="GO:0070740">
    <property type="term" value="F:tubulin-glutamic acid ligase activity"/>
    <property type="evidence" value="ECO:0007669"/>
    <property type="project" value="TreeGrafter"/>
</dbReference>
<accession>A0A0G4IKD2</accession>
<evidence type="ECO:0000313" key="8">
    <source>
        <dbReference type="EMBL" id="SPR00414.1"/>
    </source>
</evidence>
<dbReference type="PANTHER" id="PTHR12241:SF145">
    <property type="entry name" value="TUBULIN POLYGLUTAMYLASE TTLL5"/>
    <property type="match status" value="1"/>
</dbReference>
<dbReference type="AlphaFoldDB" id="A0A0G4IKD2"/>
<keyword evidence="2" id="KW-0547">Nucleotide-binding</keyword>
<evidence type="ECO:0000256" key="6">
    <source>
        <dbReference type="SAM" id="MobiDB-lite"/>
    </source>
</evidence>
<reference evidence="7 9" key="1">
    <citation type="submission" date="2015-02" db="EMBL/GenBank/DDBJ databases">
        <authorList>
            <person name="Chooi Y.-H."/>
        </authorList>
    </citation>
    <scope>NUCLEOTIDE SEQUENCE [LARGE SCALE GENOMIC DNA]</scope>
    <source>
        <strain evidence="7">E3</strain>
    </source>
</reference>
<keyword evidence="9" id="KW-1185">Reference proteome</keyword>
<dbReference type="Pfam" id="PF03133">
    <property type="entry name" value="TTL"/>
    <property type="match status" value="1"/>
</dbReference>
<dbReference type="SUPFAM" id="SSF56059">
    <property type="entry name" value="Glutathione synthetase ATP-binding domain-like"/>
    <property type="match status" value="1"/>
</dbReference>
<dbReference type="GO" id="GO:0005524">
    <property type="term" value="F:ATP binding"/>
    <property type="evidence" value="ECO:0007669"/>
    <property type="project" value="UniProtKB-KW"/>
</dbReference>
<dbReference type="GO" id="GO:0015631">
    <property type="term" value="F:tubulin binding"/>
    <property type="evidence" value="ECO:0007669"/>
    <property type="project" value="TreeGrafter"/>
</dbReference>
<feature type="compositionally biased region" description="Acidic residues" evidence="6">
    <location>
        <begin position="122"/>
        <end position="140"/>
    </location>
</feature>
<organism evidence="7 9">
    <name type="scientific">Plasmodiophora brassicae</name>
    <name type="common">Clubroot disease agent</name>
    <dbReference type="NCBI Taxonomy" id="37360"/>
    <lineage>
        <taxon>Eukaryota</taxon>
        <taxon>Sar</taxon>
        <taxon>Rhizaria</taxon>
        <taxon>Endomyxa</taxon>
        <taxon>Phytomyxea</taxon>
        <taxon>Plasmodiophorida</taxon>
        <taxon>Plasmodiophoridae</taxon>
        <taxon>Plasmodiophora</taxon>
    </lineage>
</organism>
<evidence type="ECO:0000256" key="5">
    <source>
        <dbReference type="ARBA" id="ARBA00049274"/>
    </source>
</evidence>
<feature type="region of interest" description="Disordered" evidence="6">
    <location>
        <begin position="29"/>
        <end position="86"/>
    </location>
</feature>
<sequence>MASASDPRRVIQSQSTLVIAGAAPRWLHSSSVSRRPLVQRGRTREHAFPRGLQHRHPSQRASVAACSAPSAGADDLYPGADEGDDYVDVDVDVTHVDNASSAQSEPESDLDDASGSDSSDFGGDEGDDDGDDGDSDEDETSTIAASVSQKHLPQHAGRGIRVDVHGKVHFPYPGSTKLTRPAPSTLTTTTKVLRFKLSSTVWKYNAVVNALRAAGLHPTTKTSAANVYWGRHLPPHAYDRLIAPHQKLNHFPGTWCIGRKDRLALGMARARARFGAQAFGFVPSSFVLPEGRAQLERAMAVASPGSVWIQKPYSSSCGKGIRLIWKDGRMPSKKTRCVVSRYIRNPFLINGFKFDLRLYVVVTCMDPLRIYALDDGLVRFATERFAMRRTTITHRRMHLTNYSVNKGSKQFVKNADAQENDTGSKWSLQALHRWFQDHGIDASAVQDRLDDVLVKTIIAAEGTVSKKCARLRVGRTNCFELFGVDVLLDSNLQPWLLEVNILPSLSSSSPLDKLIKTKLMSDVFHIVGVDAPGVKSSRVPMHHPGVPTPAARGIDLMALSESDIAILREVELENRRRGHLRRLFPNAANTGTYARYFDAQRYNNALVAKWLELPRRVGLKRIGLGD</sequence>
<dbReference type="OrthoDB" id="202825at2759"/>
<geneLocation type="mitochondrion" evidence="8"/>
<dbReference type="EMBL" id="OVEO01000014">
    <property type="protein sequence ID" value="SPR00414.1"/>
    <property type="molecule type" value="Genomic_DNA"/>
</dbReference>
<keyword evidence="1" id="KW-0436">Ligase</keyword>
<dbReference type="Proteomes" id="UP000039324">
    <property type="component" value="Unassembled WGS sequence"/>
</dbReference>
<dbReference type="InterPro" id="IPR004344">
    <property type="entry name" value="TTL/TTLL_fam"/>
</dbReference>
<evidence type="ECO:0000313" key="9">
    <source>
        <dbReference type="Proteomes" id="UP000039324"/>
    </source>
</evidence>
<evidence type="ECO:0000256" key="4">
    <source>
        <dbReference type="ARBA" id="ARBA00041448"/>
    </source>
</evidence>
<dbReference type="Proteomes" id="UP000290189">
    <property type="component" value="Unassembled WGS sequence"/>
</dbReference>
<evidence type="ECO:0000256" key="1">
    <source>
        <dbReference type="ARBA" id="ARBA00022598"/>
    </source>
</evidence>
<keyword evidence="3" id="KW-0067">ATP-binding</keyword>
<keyword evidence="8" id="KW-0496">Mitochondrion</keyword>
<evidence type="ECO:0000256" key="3">
    <source>
        <dbReference type="ARBA" id="ARBA00022840"/>
    </source>
</evidence>
<dbReference type="OMA" id="WHLAWAK"/>
<evidence type="ECO:0000256" key="2">
    <source>
        <dbReference type="ARBA" id="ARBA00022741"/>
    </source>
</evidence>
<protein>
    <recommendedName>
        <fullName evidence="4">Tubulin--tyrosine ligase-like protein 5</fullName>
    </recommendedName>
</protein>
<proteinExistence type="predicted"/>
<dbReference type="Gene3D" id="3.30.470.20">
    <property type="entry name" value="ATP-grasp fold, B domain"/>
    <property type="match status" value="1"/>
</dbReference>
<dbReference type="PANTHER" id="PTHR12241">
    <property type="entry name" value="TUBULIN POLYGLUTAMYLASE"/>
    <property type="match status" value="1"/>
</dbReference>
<dbReference type="GO" id="GO:0036064">
    <property type="term" value="C:ciliary basal body"/>
    <property type="evidence" value="ECO:0007669"/>
    <property type="project" value="TreeGrafter"/>
</dbReference>
<reference evidence="8 10" key="2">
    <citation type="submission" date="2018-03" db="EMBL/GenBank/DDBJ databases">
        <authorList>
            <person name="Fogelqvist J."/>
        </authorList>
    </citation>
    <scope>NUCLEOTIDE SEQUENCE [LARGE SCALE GENOMIC DNA]</scope>
</reference>
<dbReference type="EMBL" id="CDSF01000024">
    <property type="protein sequence ID" value="CEO95540.1"/>
    <property type="molecule type" value="Genomic_DNA"/>
</dbReference>
<dbReference type="GO" id="GO:0000226">
    <property type="term" value="P:microtubule cytoskeleton organization"/>
    <property type="evidence" value="ECO:0007669"/>
    <property type="project" value="TreeGrafter"/>
</dbReference>
<evidence type="ECO:0000313" key="10">
    <source>
        <dbReference type="Proteomes" id="UP000290189"/>
    </source>
</evidence>
<gene>
    <name evidence="7" type="ORF">PBRA_004266</name>
    <name evidence="8" type="ORF">PLBR_LOCUS7629</name>
</gene>
<feature type="region of interest" description="Disordered" evidence="6">
    <location>
        <begin position="98"/>
        <end position="156"/>
    </location>
</feature>
<comment type="catalytic activity">
    <reaction evidence="5">
        <text>L-glutamyl-[protein] + L-glutamate + ATP = gamma-L-glutamyl-L-glutamyl-[protein] + ADP + phosphate + H(+)</text>
        <dbReference type="Rhea" id="RHEA:60144"/>
        <dbReference type="Rhea" id="RHEA-COMP:10208"/>
        <dbReference type="Rhea" id="RHEA-COMP:15517"/>
        <dbReference type="ChEBI" id="CHEBI:15378"/>
        <dbReference type="ChEBI" id="CHEBI:29973"/>
        <dbReference type="ChEBI" id="CHEBI:29985"/>
        <dbReference type="ChEBI" id="CHEBI:30616"/>
        <dbReference type="ChEBI" id="CHEBI:43474"/>
        <dbReference type="ChEBI" id="CHEBI:143622"/>
        <dbReference type="ChEBI" id="CHEBI:456216"/>
    </reaction>
    <physiologicalReaction direction="left-to-right" evidence="5">
        <dbReference type="Rhea" id="RHEA:60145"/>
    </physiologicalReaction>
</comment>